<dbReference type="Pfam" id="PF12331">
    <property type="entry name" value="Rad26-like_helical_rpts"/>
    <property type="match status" value="1"/>
</dbReference>
<feature type="region of interest" description="Disordered" evidence="1">
    <location>
        <begin position="237"/>
        <end position="265"/>
    </location>
</feature>
<evidence type="ECO:0008006" key="7">
    <source>
        <dbReference type="Google" id="ProtNLM"/>
    </source>
</evidence>
<evidence type="ECO:0000313" key="5">
    <source>
        <dbReference type="EMBL" id="KAF2844305.1"/>
    </source>
</evidence>
<dbReference type="OrthoDB" id="5245063at2759"/>
<evidence type="ECO:0000259" key="3">
    <source>
        <dbReference type="Pfam" id="PF21046"/>
    </source>
</evidence>
<name>A0A6A7AQE4_9PLEO</name>
<feature type="region of interest" description="Disordered" evidence="1">
    <location>
        <begin position="280"/>
        <end position="330"/>
    </location>
</feature>
<dbReference type="InterPro" id="IPR022093">
    <property type="entry name" value="Rad26-like_helical"/>
</dbReference>
<dbReference type="InterPro" id="IPR048379">
    <property type="entry name" value="Rad26-like_C"/>
</dbReference>
<dbReference type="EMBL" id="MU006390">
    <property type="protein sequence ID" value="KAF2844305.1"/>
    <property type="molecule type" value="Genomic_DNA"/>
</dbReference>
<dbReference type="AlphaFoldDB" id="A0A6A7AQE4"/>
<proteinExistence type="predicted"/>
<feature type="compositionally biased region" description="Basic and acidic residues" evidence="1">
    <location>
        <begin position="144"/>
        <end position="158"/>
    </location>
</feature>
<feature type="domain" description="Rad26-like N-terminal" evidence="4">
    <location>
        <begin position="352"/>
        <end position="399"/>
    </location>
</feature>
<feature type="domain" description="Rad26-like helical repeats" evidence="2">
    <location>
        <begin position="458"/>
        <end position="685"/>
    </location>
</feature>
<keyword evidence="6" id="KW-1185">Reference proteome</keyword>
<reference evidence="5" key="1">
    <citation type="submission" date="2020-01" db="EMBL/GenBank/DDBJ databases">
        <authorList>
            <consortium name="DOE Joint Genome Institute"/>
            <person name="Haridas S."/>
            <person name="Albert R."/>
            <person name="Binder M."/>
            <person name="Bloem J."/>
            <person name="Labutti K."/>
            <person name="Salamov A."/>
            <person name="Andreopoulos B."/>
            <person name="Baker S.E."/>
            <person name="Barry K."/>
            <person name="Bills G."/>
            <person name="Bluhm B.H."/>
            <person name="Cannon C."/>
            <person name="Castanera R."/>
            <person name="Culley D.E."/>
            <person name="Daum C."/>
            <person name="Ezra D."/>
            <person name="Gonzalez J.B."/>
            <person name="Henrissat B."/>
            <person name="Kuo A."/>
            <person name="Liang C."/>
            <person name="Lipzen A."/>
            <person name="Lutzoni F."/>
            <person name="Magnuson J."/>
            <person name="Mondo S."/>
            <person name="Nolan M."/>
            <person name="Ohm R."/>
            <person name="Pangilinan J."/>
            <person name="Park H.-J."/>
            <person name="Ramirez L."/>
            <person name="Alfaro M."/>
            <person name="Sun H."/>
            <person name="Tritt A."/>
            <person name="Yoshinaga Y."/>
            <person name="Zwiers L.-H."/>
            <person name="Turgeon B.G."/>
            <person name="Goodwin S.B."/>
            <person name="Spatafora J.W."/>
            <person name="Crous P.W."/>
            <person name="Grigoriev I.V."/>
        </authorList>
    </citation>
    <scope>NUCLEOTIDE SEQUENCE</scope>
    <source>
        <strain evidence="5">IPT5</strain>
    </source>
</reference>
<gene>
    <name evidence="5" type="ORF">T440DRAFT_523596</name>
</gene>
<sequence>MDDDDFDFSDPDLDDLPANTLQHLEASAIRATQHQHQHYANADPESDYGLDDGDEVINLNDTAAPPHTSPRVANAAAAPPLQYTFTKSQQCEYDIQYHEQFAEHAFDQRDDPHQDYNGAENAELPYRSQADPTQLLQRIKKLEQEKAREKRDAEELKGKLQTKSGEADTLRRRHDADARRYERQMADQQQAHSTELARLRTEMEKLRRDKESAQTERMFNQHEAREMGLARRIAKSMATRPKSTTTAVTSPAGTPKRATKTRGAYADGFDDDDIIMASPSKLRDRQKTATPKQIGKRKRAATDQSPIPLPALQLSQPRSRPKETVPDMGTEVDPVHVSLLDNLRHDDSRFDLLHQLLSYPSSNGSDRILEALTQHAFPSEPSKKLSSFVYDALAIANMPDVHGLALHICNAFLDLWKRCQTEKYYAPTSVILDALHFVLACEPIETAVQLTERAVPLIIAFIDLVADPISKAAKGGETAVAALYSSKQQHVASQIDVLDCLELLYSIATSCVSSLESEDIIRFWQAIPLTFACMLLVKEQPSSQITMMLRILSTSALDDTLGPITMSESVHETQISNEDALLNRLTNLFTETPRVIADPSATTIPPIEVSEEDIWDLRFLVLSVLTQFSITAYGSSRLAQNRLCIGRLIKYLDYCITSLYRQPLSPTQDRKVDSINATMKLIYHIATTNADFDIKSKLVNTLGGQHAYLVALTRLAFSEGLVLEHGIEDEVVNMAHDILDEGLSMEEGDAFGKVYSSGSIA</sequence>
<feature type="compositionally biased region" description="Basic and acidic residues" evidence="1">
    <location>
        <begin position="165"/>
        <end position="177"/>
    </location>
</feature>
<dbReference type="Pfam" id="PF21048">
    <property type="entry name" value="Rad26-like_N"/>
    <property type="match status" value="1"/>
</dbReference>
<feature type="region of interest" description="Disordered" evidence="1">
    <location>
        <begin position="30"/>
        <end position="72"/>
    </location>
</feature>
<feature type="compositionally biased region" description="Acidic residues" evidence="1">
    <location>
        <begin position="44"/>
        <end position="55"/>
    </location>
</feature>
<evidence type="ECO:0000259" key="4">
    <source>
        <dbReference type="Pfam" id="PF21048"/>
    </source>
</evidence>
<evidence type="ECO:0000313" key="6">
    <source>
        <dbReference type="Proteomes" id="UP000799423"/>
    </source>
</evidence>
<feature type="region of interest" description="Disordered" evidence="1">
    <location>
        <begin position="144"/>
        <end position="177"/>
    </location>
</feature>
<dbReference type="Pfam" id="PF21046">
    <property type="entry name" value="Rad26-like_C"/>
    <property type="match status" value="1"/>
</dbReference>
<organism evidence="5 6">
    <name type="scientific">Plenodomus tracheiphilus IPT5</name>
    <dbReference type="NCBI Taxonomy" id="1408161"/>
    <lineage>
        <taxon>Eukaryota</taxon>
        <taxon>Fungi</taxon>
        <taxon>Dikarya</taxon>
        <taxon>Ascomycota</taxon>
        <taxon>Pezizomycotina</taxon>
        <taxon>Dothideomycetes</taxon>
        <taxon>Pleosporomycetidae</taxon>
        <taxon>Pleosporales</taxon>
        <taxon>Pleosporineae</taxon>
        <taxon>Leptosphaeriaceae</taxon>
        <taxon>Plenodomus</taxon>
    </lineage>
</organism>
<feature type="domain" description="Rad26-like C-terminal" evidence="3">
    <location>
        <begin position="692"/>
        <end position="754"/>
    </location>
</feature>
<evidence type="ECO:0000256" key="1">
    <source>
        <dbReference type="SAM" id="MobiDB-lite"/>
    </source>
</evidence>
<dbReference type="InterPro" id="IPR048380">
    <property type="entry name" value="Rad26-like_N"/>
</dbReference>
<protein>
    <recommendedName>
        <fullName evidence="7">DNA repair protein-like protein Rad26</fullName>
    </recommendedName>
</protein>
<feature type="compositionally biased region" description="Polar residues" evidence="1">
    <location>
        <begin position="241"/>
        <end position="252"/>
    </location>
</feature>
<dbReference type="Proteomes" id="UP000799423">
    <property type="component" value="Unassembled WGS sequence"/>
</dbReference>
<accession>A0A6A7AQE4</accession>
<evidence type="ECO:0000259" key="2">
    <source>
        <dbReference type="Pfam" id="PF12331"/>
    </source>
</evidence>